<keyword evidence="2" id="KW-0812">Transmembrane</keyword>
<dbReference type="InterPro" id="IPR010664">
    <property type="entry name" value="LipoPS_assembly_LptC-rel"/>
</dbReference>
<feature type="transmembrane region" description="Helical" evidence="2">
    <location>
        <begin position="70"/>
        <end position="93"/>
    </location>
</feature>
<keyword evidence="2" id="KW-0472">Membrane</keyword>
<protein>
    <submittedName>
        <fullName evidence="3">LPS export ABC transporter periplasmic protein LptC</fullName>
    </submittedName>
</protein>
<gene>
    <name evidence="3" type="ORF">REJC140_03659</name>
</gene>
<feature type="region of interest" description="Disordered" evidence="1">
    <location>
        <begin position="1"/>
        <end position="23"/>
    </location>
</feature>
<proteinExistence type="predicted"/>
<sequence>MHKNHIAPEYGSRSARHCGGASAQAANKEQNQLMLQRMLKAPMPTREGLADGDAYQAALAHSARVRKLRVWLPIGAAVVSLVFIAVSVIRAYLPEDLVIENARIENGKIVMERPAIAGRNDDGISYSMTAIRALQDIANPNMITLENVKAAVPLNEDTIARVVAKEGIFDRGTDRMEMTAPFDVNLSNGTSAKFQSARLDVVGGTLETDDPIAITTEQASIVAQSLKIKDKGRTITFAGQVRVNIEAAAIRNTGS</sequence>
<reference evidence="3 4" key="1">
    <citation type="submission" date="2020-11" db="EMBL/GenBank/DDBJ databases">
        <authorList>
            <person name="Lassalle F."/>
        </authorList>
    </citation>
    <scope>NUCLEOTIDE SEQUENCE [LARGE SCALE GENOMIC DNA]</scope>
    <source>
        <strain evidence="3 4">JC140</strain>
    </source>
</reference>
<organism evidence="3 4">
    <name type="scientific">Pseudorhizobium endolithicum</name>
    <dbReference type="NCBI Taxonomy" id="1191678"/>
    <lineage>
        <taxon>Bacteria</taxon>
        <taxon>Pseudomonadati</taxon>
        <taxon>Pseudomonadota</taxon>
        <taxon>Alphaproteobacteria</taxon>
        <taxon>Hyphomicrobiales</taxon>
        <taxon>Rhizobiaceae</taxon>
        <taxon>Rhizobium/Agrobacterium group</taxon>
        <taxon>Pseudorhizobium</taxon>
    </lineage>
</organism>
<dbReference type="EMBL" id="CABFWF030000011">
    <property type="protein sequence ID" value="CAD7037420.1"/>
    <property type="molecule type" value="Genomic_DNA"/>
</dbReference>
<comment type="caution">
    <text evidence="3">The sequence shown here is derived from an EMBL/GenBank/DDBJ whole genome shotgun (WGS) entry which is preliminary data.</text>
</comment>
<keyword evidence="2" id="KW-1133">Transmembrane helix</keyword>
<accession>A0ABN7JNJ9</accession>
<evidence type="ECO:0000256" key="2">
    <source>
        <dbReference type="SAM" id="Phobius"/>
    </source>
</evidence>
<dbReference type="Pfam" id="PF06835">
    <property type="entry name" value="LptC"/>
    <property type="match status" value="1"/>
</dbReference>
<name>A0ABN7JNJ9_9HYPH</name>
<evidence type="ECO:0000256" key="1">
    <source>
        <dbReference type="SAM" id="MobiDB-lite"/>
    </source>
</evidence>
<dbReference type="Proteomes" id="UP000606921">
    <property type="component" value="Unassembled WGS sequence"/>
</dbReference>
<keyword evidence="4" id="KW-1185">Reference proteome</keyword>
<evidence type="ECO:0000313" key="3">
    <source>
        <dbReference type="EMBL" id="CAD7037420.1"/>
    </source>
</evidence>
<evidence type="ECO:0000313" key="4">
    <source>
        <dbReference type="Proteomes" id="UP000606921"/>
    </source>
</evidence>